<protein>
    <submittedName>
        <fullName evidence="1">Uncharacterized protein</fullName>
    </submittedName>
</protein>
<dbReference type="AlphaFoldDB" id="A0A133UPS6"/>
<name>A0A133UPS6_9EURY</name>
<proteinExistence type="predicted"/>
<dbReference type="EMBL" id="LHXS01000085">
    <property type="protein sequence ID" value="KXA96163.1"/>
    <property type="molecule type" value="Genomic_DNA"/>
</dbReference>
<sequence length="137" mass="15117">MKDFKYPIPVASCRYVTEFGGRSKTLARGKVGLHIEALRQNTELSHDDRVLLDVVGEEGEEPASPPTPLFMKSTFKIEPLRGVRGSHLLSMSSEGEAVLPYTIGEDLEIGDEIILNSAVDRIPEGWIVKQIHGQMGD</sequence>
<evidence type="ECO:0000313" key="1">
    <source>
        <dbReference type="EMBL" id="KXA96163.1"/>
    </source>
</evidence>
<evidence type="ECO:0000313" key="2">
    <source>
        <dbReference type="Proteomes" id="UP000070414"/>
    </source>
</evidence>
<comment type="caution">
    <text evidence="1">The sequence shown here is derived from an EMBL/GenBank/DDBJ whole genome shotgun (WGS) entry which is preliminary data.</text>
</comment>
<dbReference type="Proteomes" id="UP000070414">
    <property type="component" value="Unassembled WGS sequence"/>
</dbReference>
<keyword evidence="2" id="KW-1185">Reference proteome</keyword>
<reference evidence="1 2" key="1">
    <citation type="journal article" date="2016" name="Sci. Rep.">
        <title>Metabolic traits of an uncultured archaeal lineage -MSBL1- from brine pools of the Red Sea.</title>
        <authorList>
            <person name="Mwirichia R."/>
            <person name="Alam I."/>
            <person name="Rashid M."/>
            <person name="Vinu M."/>
            <person name="Ba-Alawi W."/>
            <person name="Anthony Kamau A."/>
            <person name="Kamanda Ngugi D."/>
            <person name="Goker M."/>
            <person name="Klenk H.P."/>
            <person name="Bajic V."/>
            <person name="Stingl U."/>
        </authorList>
    </citation>
    <scope>NUCLEOTIDE SEQUENCE [LARGE SCALE GENOMIC DNA]</scope>
    <source>
        <strain evidence="1">SCGC-AAA259I14</strain>
    </source>
</reference>
<accession>A0A133UPS6</accession>
<organism evidence="1 2">
    <name type="scientific">candidate division MSBL1 archaeon SCGC-AAA259I14</name>
    <dbReference type="NCBI Taxonomy" id="1698268"/>
    <lineage>
        <taxon>Archaea</taxon>
        <taxon>Methanobacteriati</taxon>
        <taxon>Methanobacteriota</taxon>
        <taxon>candidate division MSBL1</taxon>
    </lineage>
</organism>
<gene>
    <name evidence="1" type="ORF">AKJ38_03790</name>
</gene>